<dbReference type="GeneID" id="44084435"/>
<accession>A0A6C0UU78</accession>
<evidence type="ECO:0000313" key="2">
    <source>
        <dbReference type="Proteomes" id="UP000465667"/>
    </source>
</evidence>
<gene>
    <name evidence="1" type="ORF">G3A49_13460</name>
</gene>
<dbReference type="Proteomes" id="UP000465667">
    <property type="component" value="Chromosome"/>
</dbReference>
<dbReference type="EMBL" id="CP048738">
    <property type="protein sequence ID" value="QIB79084.1"/>
    <property type="molecule type" value="Genomic_DNA"/>
</dbReference>
<proteinExistence type="predicted"/>
<evidence type="ECO:0000313" key="1">
    <source>
        <dbReference type="EMBL" id="QIB79084.1"/>
    </source>
</evidence>
<sequence>MVADNSGSTHVVLHGEERNDLTDHLHAVDEFLSLHADDLTHNEHRAFKTLRTRVDHERCALNAAGLATTTDFALGVDLAARLIVAHVATAKCAGQRGARDVFDLHDEIATEMVVHANATCDASEDLFGQMCAVAEMVSVSVAEVDR</sequence>
<dbReference type="RefSeq" id="WP_163489356.1">
    <property type="nucleotide sequence ID" value="NZ_CP048738.1"/>
</dbReference>
<name>A0A6C0UU78_HALVO</name>
<reference evidence="1 2" key="1">
    <citation type="submission" date="2020-02" db="EMBL/GenBank/DDBJ databases">
        <title>Whole genome sequence of Haloferax alexandrinus pws1.</title>
        <authorList>
            <person name="Verma D.K."/>
            <person name="Gopal K."/>
            <person name="Prasad E.S."/>
        </authorList>
    </citation>
    <scope>NUCLEOTIDE SEQUENCE [LARGE SCALE GENOMIC DNA]</scope>
    <source>
        <strain evidence="2">wsp1</strain>
    </source>
</reference>
<organism evidence="1 2">
    <name type="scientific">Haloferax volcanii</name>
    <name type="common">Halobacterium volcanii</name>
    <dbReference type="NCBI Taxonomy" id="2246"/>
    <lineage>
        <taxon>Archaea</taxon>
        <taxon>Methanobacteriati</taxon>
        <taxon>Methanobacteriota</taxon>
        <taxon>Stenosarchaea group</taxon>
        <taxon>Halobacteria</taxon>
        <taxon>Halobacteriales</taxon>
        <taxon>Haloferacaceae</taxon>
        <taxon>Haloferax</taxon>
    </lineage>
</organism>
<dbReference type="KEGG" id="hale:G3A49_13460"/>
<protein>
    <submittedName>
        <fullName evidence="1">Uncharacterized protein</fullName>
    </submittedName>
</protein>
<dbReference type="AlphaFoldDB" id="A0A6C0UU78"/>